<reference evidence="3 4" key="1">
    <citation type="submission" date="2018-09" db="EMBL/GenBank/DDBJ databases">
        <title>Metagenome Assembled Genomes from an Advanced Water Purification Facility.</title>
        <authorList>
            <person name="Stamps B.W."/>
            <person name="Spear J.R."/>
        </authorList>
    </citation>
    <scope>NUCLEOTIDE SEQUENCE [LARGE SCALE GENOMIC DNA]</scope>
    <source>
        <strain evidence="3">Bin_27_1</strain>
    </source>
</reference>
<feature type="region of interest" description="Disordered" evidence="1">
    <location>
        <begin position="21"/>
        <end position="63"/>
    </location>
</feature>
<feature type="compositionally biased region" description="Basic residues" evidence="1">
    <location>
        <begin position="40"/>
        <end position="54"/>
    </location>
</feature>
<organism evidence="3 4">
    <name type="scientific">Thauera aminoaromatica</name>
    <dbReference type="NCBI Taxonomy" id="164330"/>
    <lineage>
        <taxon>Bacteria</taxon>
        <taxon>Pseudomonadati</taxon>
        <taxon>Pseudomonadota</taxon>
        <taxon>Betaproteobacteria</taxon>
        <taxon>Rhodocyclales</taxon>
        <taxon>Zoogloeaceae</taxon>
        <taxon>Thauera</taxon>
    </lineage>
</organism>
<evidence type="ECO:0000313" key="4">
    <source>
        <dbReference type="Proteomes" id="UP000321192"/>
    </source>
</evidence>
<evidence type="ECO:0000313" key="3">
    <source>
        <dbReference type="EMBL" id="TXH84716.1"/>
    </source>
</evidence>
<name>A0A5C7SNR8_THASP</name>
<feature type="domain" description="Putative integrase N-terminal" evidence="2">
    <location>
        <begin position="110"/>
        <end position="179"/>
    </location>
</feature>
<evidence type="ECO:0000256" key="1">
    <source>
        <dbReference type="SAM" id="MobiDB-lite"/>
    </source>
</evidence>
<proteinExistence type="predicted"/>
<sequence length="354" mass="39748">MSGRKEMECRQARRYLRNADCRSRKRVDSPRGGSLIRIGHSNRSHAHAAHSSRPYRHESSEGGVGVLVKPKTAAPDWKKIRGWRKQLVHLLGTKGRVTARSRDGMPKPVSNATMEKREKRLFAALNELRRMGYKFKSLDSLQRRHIKALGTKWAKDGHSPSTIQNDLSMLRLLFQWIDKPEVMGESAEFVPSKQFVTRTTNAQYDHSWTAAGVDADRLIGLVSQYDRHVGIQLRLCHAFYLRRQEAVMFKTHQLDRTASSVQCFAQRDGSLEGPAGKERLDPTPMHSSQLCVAAPPSMAVRSVDGRTGAWCALHSYRVCRNLISSSPARKRLSLVSGASSRASAFSFISRLAST</sequence>
<dbReference type="Proteomes" id="UP000321192">
    <property type="component" value="Unassembled WGS sequence"/>
</dbReference>
<evidence type="ECO:0000259" key="2">
    <source>
        <dbReference type="Pfam" id="PF12834"/>
    </source>
</evidence>
<dbReference type="InterPro" id="IPR024457">
    <property type="entry name" value="Putative_integrase_N"/>
</dbReference>
<dbReference type="EMBL" id="SSFD01000170">
    <property type="protein sequence ID" value="TXH84716.1"/>
    <property type="molecule type" value="Genomic_DNA"/>
</dbReference>
<dbReference type="Pfam" id="PF12834">
    <property type="entry name" value="Phage_int_SAM_2"/>
    <property type="match status" value="1"/>
</dbReference>
<dbReference type="AlphaFoldDB" id="A0A5C7SNR8"/>
<accession>A0A5C7SNR8</accession>
<comment type="caution">
    <text evidence="3">The sequence shown here is derived from an EMBL/GenBank/DDBJ whole genome shotgun (WGS) entry which is preliminary data.</text>
</comment>
<protein>
    <recommendedName>
        <fullName evidence="2">Putative integrase N-terminal domain-containing protein</fullName>
    </recommendedName>
</protein>
<gene>
    <name evidence="3" type="ORF">E6Q80_10920</name>
</gene>